<accession>A0AAV1DP03</accession>
<keyword evidence="2" id="KW-1185">Reference proteome</keyword>
<dbReference type="Gene3D" id="3.60.20.10">
    <property type="entry name" value="Glutamine Phosphoribosylpyrophosphate, subunit 1, domain 1"/>
    <property type="match status" value="1"/>
</dbReference>
<reference evidence="1" key="1">
    <citation type="submission" date="2023-03" db="EMBL/GenBank/DDBJ databases">
        <authorList>
            <person name="Julca I."/>
        </authorList>
    </citation>
    <scope>NUCLEOTIDE SEQUENCE</scope>
</reference>
<dbReference type="EMBL" id="OX459123">
    <property type="protein sequence ID" value="CAI9108629.1"/>
    <property type="molecule type" value="Genomic_DNA"/>
</dbReference>
<gene>
    <name evidence="1" type="ORF">OLC1_LOCUS16684</name>
</gene>
<sequence length="211" mass="24560">MTVLEAVRVVQQNLINLLRQYENIPQSVQEKDLPFFQSIIVGFDRVGQAPQIFFLTSQLFEANPLKGYPRTPISKCIETDTCAIGTGCETFESFWTSNFLPKKKKIDKDKVREWFYVEEEWKEWKEFADEESFVTNPRLRLTVEEAIHRCNRCVCYSSCRDETSGGYVATDVMGTGQRFLVQKEWINTYLEKESMLLPLMDPPSGKRQSKN</sequence>
<protein>
    <submittedName>
        <fullName evidence="1">OLC1v1008279C1</fullName>
    </submittedName>
</protein>
<dbReference type="AlphaFoldDB" id="A0AAV1DP03"/>
<dbReference type="Proteomes" id="UP001161247">
    <property type="component" value="Chromosome 6"/>
</dbReference>
<name>A0AAV1DP03_OLDCO</name>
<proteinExistence type="predicted"/>
<evidence type="ECO:0000313" key="2">
    <source>
        <dbReference type="Proteomes" id="UP001161247"/>
    </source>
</evidence>
<evidence type="ECO:0000313" key="1">
    <source>
        <dbReference type="EMBL" id="CAI9108629.1"/>
    </source>
</evidence>
<dbReference type="InterPro" id="IPR029055">
    <property type="entry name" value="Ntn_hydrolases_N"/>
</dbReference>
<organism evidence="1 2">
    <name type="scientific">Oldenlandia corymbosa var. corymbosa</name>
    <dbReference type="NCBI Taxonomy" id="529605"/>
    <lineage>
        <taxon>Eukaryota</taxon>
        <taxon>Viridiplantae</taxon>
        <taxon>Streptophyta</taxon>
        <taxon>Embryophyta</taxon>
        <taxon>Tracheophyta</taxon>
        <taxon>Spermatophyta</taxon>
        <taxon>Magnoliopsida</taxon>
        <taxon>eudicotyledons</taxon>
        <taxon>Gunneridae</taxon>
        <taxon>Pentapetalae</taxon>
        <taxon>asterids</taxon>
        <taxon>lamiids</taxon>
        <taxon>Gentianales</taxon>
        <taxon>Rubiaceae</taxon>
        <taxon>Rubioideae</taxon>
        <taxon>Spermacoceae</taxon>
        <taxon>Hedyotis-Oldenlandia complex</taxon>
        <taxon>Oldenlandia</taxon>
    </lineage>
</organism>